<keyword evidence="3" id="KW-1185">Reference proteome</keyword>
<keyword evidence="1" id="KW-1133">Transmembrane helix</keyword>
<keyword evidence="1" id="KW-0472">Membrane</keyword>
<protein>
    <submittedName>
        <fullName evidence="2">Uncharacterized protein</fullName>
    </submittedName>
</protein>
<sequence length="234" mass="22698">MTFVSHPTRFGSVLSLGLAVVAVALVASGGDGGPGVSLGLAVGLVCLGTLAMASAAGVGGDDGYRSLEAVLLVVGVGLSLAGVGFGTLEAETLPLRIVLAAGLLGVSLLGAGLAPAPAVRPRHLVGVGTGVLVVAVVLAGLMTEVGSLSLLSAMAAVVVAWDAGENAVSLGEHVGRRARTWPVELGHTGASASYGTVVVAATFGVTELNVTDVPLTALLLLLGGAVALLVALSN</sequence>
<dbReference type="STRING" id="553467.SAMN04488063_0255"/>
<reference evidence="3" key="1">
    <citation type="submission" date="2016-10" db="EMBL/GenBank/DDBJ databases">
        <authorList>
            <person name="Varghese N."/>
            <person name="Submissions S."/>
        </authorList>
    </citation>
    <scope>NUCLEOTIDE SEQUENCE [LARGE SCALE GENOMIC DNA]</scope>
    <source>
        <strain evidence="3">CGMCC 1.7739</strain>
    </source>
</reference>
<dbReference type="Proteomes" id="UP000198876">
    <property type="component" value="Unassembled WGS sequence"/>
</dbReference>
<accession>A0A1I2LHD0</accession>
<evidence type="ECO:0000256" key="1">
    <source>
        <dbReference type="SAM" id="Phobius"/>
    </source>
</evidence>
<feature type="transmembrane region" description="Helical" evidence="1">
    <location>
        <begin position="69"/>
        <end position="88"/>
    </location>
</feature>
<dbReference type="RefSeq" id="WP_092887295.1">
    <property type="nucleotide sequence ID" value="NZ_FOOQ01000001.1"/>
</dbReference>
<gene>
    <name evidence="2" type="ORF">SAMN04488063_0255</name>
</gene>
<dbReference type="EMBL" id="FOOQ01000001">
    <property type="protein sequence ID" value="SFF77958.1"/>
    <property type="molecule type" value="Genomic_DNA"/>
</dbReference>
<feature type="transmembrane region" description="Helical" evidence="1">
    <location>
        <begin position="94"/>
        <end position="116"/>
    </location>
</feature>
<dbReference type="AlphaFoldDB" id="A0A1I2LHD0"/>
<keyword evidence="1" id="KW-0812">Transmembrane</keyword>
<evidence type="ECO:0000313" key="2">
    <source>
        <dbReference type="EMBL" id="SFF77958.1"/>
    </source>
</evidence>
<name>A0A1I2LHD0_9EURY</name>
<organism evidence="2 3">
    <name type="scientific">Halopelagius inordinatus</name>
    <dbReference type="NCBI Taxonomy" id="553467"/>
    <lineage>
        <taxon>Archaea</taxon>
        <taxon>Methanobacteriati</taxon>
        <taxon>Methanobacteriota</taxon>
        <taxon>Stenosarchaea group</taxon>
        <taxon>Halobacteria</taxon>
        <taxon>Halobacteriales</taxon>
        <taxon>Haloferacaceae</taxon>
    </lineage>
</organism>
<dbReference type="OrthoDB" id="157642at2157"/>
<feature type="transmembrane region" description="Helical" evidence="1">
    <location>
        <begin position="123"/>
        <end position="142"/>
    </location>
</feature>
<feature type="transmembrane region" description="Helical" evidence="1">
    <location>
        <begin position="213"/>
        <end position="232"/>
    </location>
</feature>
<dbReference type="InterPro" id="IPR055941">
    <property type="entry name" value="DUF7519"/>
</dbReference>
<feature type="transmembrane region" description="Helical" evidence="1">
    <location>
        <begin position="36"/>
        <end position="57"/>
    </location>
</feature>
<evidence type="ECO:0000313" key="3">
    <source>
        <dbReference type="Proteomes" id="UP000198876"/>
    </source>
</evidence>
<proteinExistence type="predicted"/>
<dbReference type="Pfam" id="PF24363">
    <property type="entry name" value="DUF7519"/>
    <property type="match status" value="1"/>
</dbReference>